<dbReference type="EMBL" id="QKNV01000036">
    <property type="protein sequence ID" value="PZA22359.1"/>
    <property type="molecule type" value="Genomic_DNA"/>
</dbReference>
<keyword evidence="6 7" id="KW-0472">Membrane</keyword>
<feature type="domain" description="VTT" evidence="8">
    <location>
        <begin position="35"/>
        <end position="160"/>
    </location>
</feature>
<sequence length="216" mass="22816">MTDAVLQWVQDLMSSPWVYLVVLALAALDGFLPVVPSESVVITAGVFAATGQPDLAAVVAVAALGAFAGDHTSYLFGHLAGPRLRHRARPGTRRRRALDRAELLLDTRGGVLLVTARYVPGARTALTLTAGAVGWPLRRFTPFAALAALTWALWSAVIGYVGGMAFEEDPLRGLLLGLGLALALAGLGELVRALVHRRRAARAPEPERALAEAPVC</sequence>
<evidence type="ECO:0000259" key="8">
    <source>
        <dbReference type="Pfam" id="PF09335"/>
    </source>
</evidence>
<evidence type="ECO:0000256" key="1">
    <source>
        <dbReference type="ARBA" id="ARBA00004651"/>
    </source>
</evidence>
<dbReference type="GO" id="GO:0005886">
    <property type="term" value="C:plasma membrane"/>
    <property type="evidence" value="ECO:0007669"/>
    <property type="project" value="UniProtKB-SubCell"/>
</dbReference>
<organism evidence="10 11">
    <name type="scientific">Modestobacter versicolor</name>
    <dbReference type="NCBI Taxonomy" id="429133"/>
    <lineage>
        <taxon>Bacteria</taxon>
        <taxon>Bacillati</taxon>
        <taxon>Actinomycetota</taxon>
        <taxon>Actinomycetes</taxon>
        <taxon>Geodermatophilales</taxon>
        <taxon>Geodermatophilaceae</taxon>
        <taxon>Modestobacter</taxon>
    </lineage>
</organism>
<comment type="similarity">
    <text evidence="2 7">Belongs to the DedA family.</text>
</comment>
<feature type="transmembrane region" description="Helical" evidence="7">
    <location>
        <begin position="17"/>
        <end position="35"/>
    </location>
</feature>
<dbReference type="EMBL" id="JACIBU010000002">
    <property type="protein sequence ID" value="MBB3678532.1"/>
    <property type="molecule type" value="Genomic_DNA"/>
</dbReference>
<feature type="transmembrane region" description="Helical" evidence="7">
    <location>
        <begin position="143"/>
        <end position="162"/>
    </location>
</feature>
<keyword evidence="4 7" id="KW-0812">Transmembrane</keyword>
<gene>
    <name evidence="10" type="ORF">DMO24_05470</name>
    <name evidence="9" type="ORF">FHX36_004321</name>
</gene>
<evidence type="ECO:0000313" key="10">
    <source>
        <dbReference type="EMBL" id="PZA22359.1"/>
    </source>
</evidence>
<evidence type="ECO:0000313" key="9">
    <source>
        <dbReference type="EMBL" id="MBB3678532.1"/>
    </source>
</evidence>
<dbReference type="AlphaFoldDB" id="A0A323VCE0"/>
<evidence type="ECO:0000256" key="3">
    <source>
        <dbReference type="ARBA" id="ARBA00022475"/>
    </source>
</evidence>
<dbReference type="Pfam" id="PF09335">
    <property type="entry name" value="VTT_dom"/>
    <property type="match status" value="1"/>
</dbReference>
<keyword evidence="5 7" id="KW-1133">Transmembrane helix</keyword>
<evidence type="ECO:0000256" key="5">
    <source>
        <dbReference type="ARBA" id="ARBA00022989"/>
    </source>
</evidence>
<feature type="transmembrane region" description="Helical" evidence="7">
    <location>
        <begin position="174"/>
        <end position="195"/>
    </location>
</feature>
<proteinExistence type="inferred from homology"/>
<comment type="subcellular location">
    <subcellularLocation>
        <location evidence="1 7">Cell membrane</location>
        <topology evidence="1 7">Multi-pass membrane protein</topology>
    </subcellularLocation>
</comment>
<evidence type="ECO:0000256" key="2">
    <source>
        <dbReference type="ARBA" id="ARBA00010792"/>
    </source>
</evidence>
<dbReference type="Proteomes" id="UP000247602">
    <property type="component" value="Unassembled WGS sequence"/>
</dbReference>
<keyword evidence="3 7" id="KW-1003">Cell membrane</keyword>
<protein>
    <submittedName>
        <fullName evidence="10">DedA family protein</fullName>
    </submittedName>
    <submittedName>
        <fullName evidence="9">Membrane protein DedA with SNARE-associated domain</fullName>
    </submittedName>
</protein>
<comment type="caution">
    <text evidence="10">The sequence shown here is derived from an EMBL/GenBank/DDBJ whole genome shotgun (WGS) entry which is preliminary data.</text>
</comment>
<dbReference type="InterPro" id="IPR032816">
    <property type="entry name" value="VTT_dom"/>
</dbReference>
<evidence type="ECO:0000256" key="6">
    <source>
        <dbReference type="ARBA" id="ARBA00023136"/>
    </source>
</evidence>
<name>A0A323VCE0_9ACTN</name>
<evidence type="ECO:0000256" key="4">
    <source>
        <dbReference type="ARBA" id="ARBA00022692"/>
    </source>
</evidence>
<evidence type="ECO:0000256" key="7">
    <source>
        <dbReference type="RuleBase" id="RU367016"/>
    </source>
</evidence>
<reference evidence="9 12" key="2">
    <citation type="submission" date="2020-08" db="EMBL/GenBank/DDBJ databases">
        <title>Sequencing the genomes of 1000 actinobacteria strains.</title>
        <authorList>
            <person name="Klenk H.-P."/>
        </authorList>
    </citation>
    <scope>NUCLEOTIDE SEQUENCE [LARGE SCALE GENOMIC DNA]</scope>
    <source>
        <strain evidence="9 12">DSM 16678</strain>
    </source>
</reference>
<keyword evidence="11" id="KW-1185">Reference proteome</keyword>
<reference evidence="10 11" key="1">
    <citation type="submission" date="2018-06" db="EMBL/GenBank/DDBJ databases">
        <title>Draft genome sequence of Modestobacter versicolor CP153-2.</title>
        <authorList>
            <person name="Gundlapally S.R."/>
        </authorList>
    </citation>
    <scope>NUCLEOTIDE SEQUENCE [LARGE SCALE GENOMIC DNA]</scope>
    <source>
        <strain evidence="10 11">CP153-2</strain>
    </source>
</reference>
<feature type="transmembrane region" description="Helical" evidence="7">
    <location>
        <begin position="55"/>
        <end position="77"/>
    </location>
</feature>
<dbReference type="InterPro" id="IPR032818">
    <property type="entry name" value="DedA-like"/>
</dbReference>
<accession>A0A323VCE0</accession>
<evidence type="ECO:0000313" key="11">
    <source>
        <dbReference type="Proteomes" id="UP000247602"/>
    </source>
</evidence>
<evidence type="ECO:0000313" key="12">
    <source>
        <dbReference type="Proteomes" id="UP000580718"/>
    </source>
</evidence>
<dbReference type="RefSeq" id="WP_110551346.1">
    <property type="nucleotide sequence ID" value="NZ_JACIBU010000002.1"/>
</dbReference>
<dbReference type="PANTHER" id="PTHR30353">
    <property type="entry name" value="INNER MEMBRANE PROTEIN DEDA-RELATED"/>
    <property type="match status" value="1"/>
</dbReference>
<dbReference type="Proteomes" id="UP000580718">
    <property type="component" value="Unassembled WGS sequence"/>
</dbReference>
<dbReference type="PANTHER" id="PTHR30353:SF0">
    <property type="entry name" value="TRANSMEMBRANE PROTEIN"/>
    <property type="match status" value="1"/>
</dbReference>